<dbReference type="InterPro" id="IPR025355">
    <property type="entry name" value="DUF4259"/>
</dbReference>
<protein>
    <submittedName>
        <fullName evidence="2">DUF4259 domain-containing protein</fullName>
    </submittedName>
</protein>
<gene>
    <name evidence="2" type="ORF">ACFFVI_12135</name>
</gene>
<proteinExistence type="predicted"/>
<feature type="region of interest" description="Disordered" evidence="1">
    <location>
        <begin position="1"/>
        <end position="30"/>
    </location>
</feature>
<dbReference type="Pfam" id="PF14078">
    <property type="entry name" value="DUF4259"/>
    <property type="match status" value="2"/>
</dbReference>
<evidence type="ECO:0000313" key="2">
    <source>
        <dbReference type="EMBL" id="MFB9377716.1"/>
    </source>
</evidence>
<keyword evidence="3" id="KW-1185">Reference proteome</keyword>
<accession>A0ABV5LUE6</accession>
<reference evidence="2 3" key="1">
    <citation type="submission" date="2024-09" db="EMBL/GenBank/DDBJ databases">
        <authorList>
            <person name="Sun Q."/>
            <person name="Mori K."/>
        </authorList>
    </citation>
    <scope>NUCLEOTIDE SEQUENCE [LARGE SCALE GENOMIC DNA]</scope>
    <source>
        <strain evidence="2 3">TISTR 1856</strain>
    </source>
</reference>
<organism evidence="2 3">
    <name type="scientific">Kineococcus gynurae</name>
    <dbReference type="NCBI Taxonomy" id="452979"/>
    <lineage>
        <taxon>Bacteria</taxon>
        <taxon>Bacillati</taxon>
        <taxon>Actinomycetota</taxon>
        <taxon>Actinomycetes</taxon>
        <taxon>Kineosporiales</taxon>
        <taxon>Kineosporiaceae</taxon>
        <taxon>Kineococcus</taxon>
    </lineage>
</organism>
<dbReference type="EMBL" id="JBHMDM010000007">
    <property type="protein sequence ID" value="MFB9377716.1"/>
    <property type="molecule type" value="Genomic_DNA"/>
</dbReference>
<comment type="caution">
    <text evidence="2">The sequence shown here is derived from an EMBL/GenBank/DDBJ whole genome shotgun (WGS) entry which is preliminary data.</text>
</comment>
<evidence type="ECO:0000256" key="1">
    <source>
        <dbReference type="SAM" id="MobiDB-lite"/>
    </source>
</evidence>
<evidence type="ECO:0000313" key="3">
    <source>
        <dbReference type="Proteomes" id="UP001589748"/>
    </source>
</evidence>
<name>A0ABV5LUE6_9ACTN</name>
<dbReference type="Proteomes" id="UP001589748">
    <property type="component" value="Unassembled WGS sequence"/>
</dbReference>
<dbReference type="RefSeq" id="WP_380137963.1">
    <property type="nucleotide sequence ID" value="NZ_JBHLUI010000008.1"/>
</dbReference>
<sequence length="165" mass="17836">MGAWGTGPFDNDRAADWAGQLADTPPHDRPELLRTTLLTVLPGGDRPEPARWTPWRSAGRAWSRLRRLGRTLRDDEDWGAEEVVAAACVVAGALPGGPAVDENYGPPAEVITSLEVDEELRALALRAVQEAIGEGSEWHDLWSEAGALDEATTALQPVVDALRRP</sequence>